<comment type="caution">
    <text evidence="2">The sequence shown here is derived from an EMBL/GenBank/DDBJ whole genome shotgun (WGS) entry which is preliminary data.</text>
</comment>
<evidence type="ECO:0000313" key="2">
    <source>
        <dbReference type="EMBL" id="KAF3556401.1"/>
    </source>
</evidence>
<evidence type="ECO:0000256" key="1">
    <source>
        <dbReference type="SAM" id="SignalP"/>
    </source>
</evidence>
<sequence length="105" mass="11203">MGASIFLWIPPQLLWMPSVELLPHLFAVVDLDLDWGIGHFSRSYGSDLNCLHETESRRRRLGARLLRLGLRGWLAAGFVGGGAAAARGGGGVLLGHGFACCLSCG</sequence>
<gene>
    <name evidence="2" type="ORF">F2Q69_00011144</name>
</gene>
<dbReference type="Proteomes" id="UP000712600">
    <property type="component" value="Unassembled WGS sequence"/>
</dbReference>
<dbReference type="AlphaFoldDB" id="A0A8S9R4P4"/>
<accession>A0A8S9R4P4</accession>
<feature type="chain" id="PRO_5035761623" evidence="1">
    <location>
        <begin position="22"/>
        <end position="105"/>
    </location>
</feature>
<feature type="signal peptide" evidence="1">
    <location>
        <begin position="1"/>
        <end position="21"/>
    </location>
</feature>
<keyword evidence="1" id="KW-0732">Signal</keyword>
<reference evidence="2" key="1">
    <citation type="submission" date="2019-12" db="EMBL/GenBank/DDBJ databases">
        <title>Genome sequencing and annotation of Brassica cretica.</title>
        <authorList>
            <person name="Studholme D.J."/>
            <person name="Sarris P."/>
        </authorList>
    </citation>
    <scope>NUCLEOTIDE SEQUENCE</scope>
    <source>
        <strain evidence="2">PFS-109/04</strain>
        <tissue evidence="2">Leaf</tissue>
    </source>
</reference>
<proteinExistence type="predicted"/>
<evidence type="ECO:0000313" key="3">
    <source>
        <dbReference type="Proteomes" id="UP000712600"/>
    </source>
</evidence>
<dbReference type="EMBL" id="QGKX02000996">
    <property type="protein sequence ID" value="KAF3556401.1"/>
    <property type="molecule type" value="Genomic_DNA"/>
</dbReference>
<name>A0A8S9R4P4_BRACR</name>
<protein>
    <submittedName>
        <fullName evidence="2">Uncharacterized protein</fullName>
    </submittedName>
</protein>
<organism evidence="2 3">
    <name type="scientific">Brassica cretica</name>
    <name type="common">Mustard</name>
    <dbReference type="NCBI Taxonomy" id="69181"/>
    <lineage>
        <taxon>Eukaryota</taxon>
        <taxon>Viridiplantae</taxon>
        <taxon>Streptophyta</taxon>
        <taxon>Embryophyta</taxon>
        <taxon>Tracheophyta</taxon>
        <taxon>Spermatophyta</taxon>
        <taxon>Magnoliopsida</taxon>
        <taxon>eudicotyledons</taxon>
        <taxon>Gunneridae</taxon>
        <taxon>Pentapetalae</taxon>
        <taxon>rosids</taxon>
        <taxon>malvids</taxon>
        <taxon>Brassicales</taxon>
        <taxon>Brassicaceae</taxon>
        <taxon>Brassiceae</taxon>
        <taxon>Brassica</taxon>
    </lineage>
</organism>